<keyword evidence="5" id="KW-0677">Repeat</keyword>
<keyword evidence="7 10" id="KW-1133">Transmembrane helix</keyword>
<dbReference type="SUPFAM" id="SSF141072">
    <property type="entry name" value="CalX-like"/>
    <property type="match status" value="37"/>
</dbReference>
<evidence type="ECO:0000256" key="8">
    <source>
        <dbReference type="ARBA" id="ARBA00023136"/>
    </source>
</evidence>
<comment type="subcellular location">
    <subcellularLocation>
        <location evidence="2">Cell projection</location>
        <location evidence="2">Stereocilium</location>
    </subcellularLocation>
    <subcellularLocation>
        <location evidence="1">Membrane</location>
        <topology evidence="1">Multi-pass membrane protein</topology>
    </subcellularLocation>
</comment>
<keyword evidence="9" id="KW-1015">Disulfide bond</keyword>
<evidence type="ECO:0000256" key="9">
    <source>
        <dbReference type="ARBA" id="ARBA00023157"/>
    </source>
</evidence>
<feature type="transmembrane region" description="Helical" evidence="10">
    <location>
        <begin position="5985"/>
        <end position="6006"/>
    </location>
</feature>
<evidence type="ECO:0000256" key="2">
    <source>
        <dbReference type="ARBA" id="ARBA00004645"/>
    </source>
</evidence>
<reference evidence="13" key="1">
    <citation type="journal article" date="2023" name="G3 (Bethesda)">
        <title>A reference genome for the long-term kleptoplast-retaining sea slug Elysia crispata morphotype clarki.</title>
        <authorList>
            <person name="Eastman K.E."/>
            <person name="Pendleton A.L."/>
            <person name="Shaikh M.A."/>
            <person name="Suttiyut T."/>
            <person name="Ogas R."/>
            <person name="Tomko P."/>
            <person name="Gavelis G."/>
            <person name="Widhalm J.R."/>
            <person name="Wisecaver J.H."/>
        </authorList>
    </citation>
    <scope>NUCLEOTIDE SEQUENCE</scope>
    <source>
        <strain evidence="13">ECLA1</strain>
    </source>
</reference>
<evidence type="ECO:0000256" key="3">
    <source>
        <dbReference type="ARBA" id="ARBA00022692"/>
    </source>
</evidence>
<feature type="signal peptide" evidence="11">
    <location>
        <begin position="1"/>
        <end position="25"/>
    </location>
</feature>
<dbReference type="InterPro" id="IPR013320">
    <property type="entry name" value="ConA-like_dom_sf"/>
</dbReference>
<evidence type="ECO:0000256" key="4">
    <source>
        <dbReference type="ARBA" id="ARBA00022729"/>
    </source>
</evidence>
<dbReference type="InterPro" id="IPR005492">
    <property type="entry name" value="EPTP"/>
</dbReference>
<dbReference type="Proteomes" id="UP001283361">
    <property type="component" value="Unassembled WGS sequence"/>
</dbReference>
<feature type="transmembrane region" description="Helical" evidence="10">
    <location>
        <begin position="6039"/>
        <end position="6064"/>
    </location>
</feature>
<feature type="domain" description="G-protein coupled receptors family 2 profile 2" evidence="12">
    <location>
        <begin position="5872"/>
        <end position="6137"/>
    </location>
</feature>
<dbReference type="InterPro" id="IPR026919">
    <property type="entry name" value="ADGRV1"/>
</dbReference>
<feature type="transmembrane region" description="Helical" evidence="10">
    <location>
        <begin position="6111"/>
        <end position="6131"/>
    </location>
</feature>
<dbReference type="GO" id="GO:0005737">
    <property type="term" value="C:cytoplasm"/>
    <property type="evidence" value="ECO:0007669"/>
    <property type="project" value="TreeGrafter"/>
</dbReference>
<feature type="transmembrane region" description="Helical" evidence="10">
    <location>
        <begin position="6085"/>
        <end position="6105"/>
    </location>
</feature>
<evidence type="ECO:0000256" key="7">
    <source>
        <dbReference type="ARBA" id="ARBA00022989"/>
    </source>
</evidence>
<dbReference type="Gene3D" id="2.60.120.200">
    <property type="match status" value="1"/>
</dbReference>
<keyword evidence="4 11" id="KW-0732">Signal</keyword>
<dbReference type="SMART" id="SM00237">
    <property type="entry name" value="Calx_beta"/>
    <property type="match status" value="22"/>
</dbReference>
<dbReference type="EMBL" id="JAWDGP010006980">
    <property type="protein sequence ID" value="KAK3732109.1"/>
    <property type="molecule type" value="Genomic_DNA"/>
</dbReference>
<protein>
    <recommendedName>
        <fullName evidence="12">G-protein coupled receptors family 2 profile 2 domain-containing protein</fullName>
    </recommendedName>
</protein>
<dbReference type="Gene3D" id="2.60.40.2030">
    <property type="match status" value="36"/>
</dbReference>
<dbReference type="GO" id="GO:0016020">
    <property type="term" value="C:membrane"/>
    <property type="evidence" value="ECO:0007669"/>
    <property type="project" value="UniProtKB-SubCell"/>
</dbReference>
<dbReference type="GO" id="GO:0010855">
    <property type="term" value="F:adenylate cyclase inhibitor activity"/>
    <property type="evidence" value="ECO:0007669"/>
    <property type="project" value="TreeGrafter"/>
</dbReference>
<keyword evidence="14" id="KW-1185">Reference proteome</keyword>
<dbReference type="Pfam" id="PF03736">
    <property type="entry name" value="EPTP"/>
    <property type="match status" value="1"/>
</dbReference>
<dbReference type="InterPro" id="IPR046338">
    <property type="entry name" value="GAIN_dom_sf"/>
</dbReference>
<evidence type="ECO:0000256" key="5">
    <source>
        <dbReference type="ARBA" id="ARBA00022737"/>
    </source>
</evidence>
<evidence type="ECO:0000256" key="10">
    <source>
        <dbReference type="SAM" id="Phobius"/>
    </source>
</evidence>
<dbReference type="PROSITE" id="PS50261">
    <property type="entry name" value="G_PROTEIN_RECEP_F2_4"/>
    <property type="match status" value="1"/>
</dbReference>
<dbReference type="Pfam" id="PF00002">
    <property type="entry name" value="7tm_2"/>
    <property type="match status" value="1"/>
</dbReference>
<dbReference type="SMART" id="SM00560">
    <property type="entry name" value="LamGL"/>
    <property type="match status" value="1"/>
</dbReference>
<dbReference type="InterPro" id="IPR017981">
    <property type="entry name" value="GPCR_2-like_7TM"/>
</dbReference>
<dbReference type="GO" id="GO:0001965">
    <property type="term" value="F:G-protein alpha-subunit binding"/>
    <property type="evidence" value="ECO:0007669"/>
    <property type="project" value="TreeGrafter"/>
</dbReference>
<evidence type="ECO:0000313" key="13">
    <source>
        <dbReference type="EMBL" id="KAK3732109.1"/>
    </source>
</evidence>
<dbReference type="InterPro" id="IPR009039">
    <property type="entry name" value="EAR"/>
</dbReference>
<dbReference type="GO" id="GO:0004930">
    <property type="term" value="F:G protein-coupled receptor activity"/>
    <property type="evidence" value="ECO:0007669"/>
    <property type="project" value="InterPro"/>
</dbReference>
<dbReference type="InterPro" id="IPR003609">
    <property type="entry name" value="Pan_app"/>
</dbReference>
<evidence type="ECO:0000259" key="12">
    <source>
        <dbReference type="PROSITE" id="PS50261"/>
    </source>
</evidence>
<keyword evidence="8 10" id="KW-0472">Membrane</keyword>
<dbReference type="GO" id="GO:0071277">
    <property type="term" value="P:cellular response to calcium ion"/>
    <property type="evidence" value="ECO:0007669"/>
    <property type="project" value="TreeGrafter"/>
</dbReference>
<dbReference type="InterPro" id="IPR000832">
    <property type="entry name" value="GPCR_2_secretin-like"/>
</dbReference>
<comment type="caution">
    <text evidence="13">The sequence shown here is derived from an EMBL/GenBank/DDBJ whole genome shotgun (WGS) entry which is preliminary data.</text>
</comment>
<dbReference type="CDD" id="cd00110">
    <property type="entry name" value="LamG"/>
    <property type="match status" value="1"/>
</dbReference>
<proteinExistence type="predicted"/>
<keyword evidence="3 10" id="KW-0812">Transmembrane</keyword>
<feature type="transmembrane region" description="Helical" evidence="10">
    <location>
        <begin position="5948"/>
        <end position="5973"/>
    </location>
</feature>
<dbReference type="GO" id="GO:0007166">
    <property type="term" value="P:cell surface receptor signaling pathway"/>
    <property type="evidence" value="ECO:0007669"/>
    <property type="project" value="InterPro"/>
</dbReference>
<evidence type="ECO:0000256" key="1">
    <source>
        <dbReference type="ARBA" id="ARBA00004141"/>
    </source>
</evidence>
<dbReference type="GO" id="GO:0032420">
    <property type="term" value="C:stereocilium"/>
    <property type="evidence" value="ECO:0007669"/>
    <property type="project" value="UniProtKB-SubCell"/>
</dbReference>
<dbReference type="Pfam" id="PF13385">
    <property type="entry name" value="Laminin_G_3"/>
    <property type="match status" value="1"/>
</dbReference>
<dbReference type="InterPro" id="IPR038081">
    <property type="entry name" value="CalX-like_sf"/>
</dbReference>
<dbReference type="PANTHER" id="PTHR46682:SF1">
    <property type="entry name" value="ADHESION G-PROTEIN COUPLED RECEPTOR V1"/>
    <property type="match status" value="1"/>
</dbReference>
<feature type="transmembrane region" description="Helical" evidence="10">
    <location>
        <begin position="5874"/>
        <end position="5897"/>
    </location>
</feature>
<gene>
    <name evidence="13" type="ORF">RRG08_026494</name>
</gene>
<accession>A0AAE0Y4U0</accession>
<dbReference type="SUPFAM" id="SSF49899">
    <property type="entry name" value="Concanavalin A-like lectins/glucanases"/>
    <property type="match status" value="1"/>
</dbReference>
<dbReference type="Gene3D" id="1.20.1070.10">
    <property type="entry name" value="Rhodopsin 7-helix transmembrane proteins"/>
    <property type="match status" value="1"/>
</dbReference>
<keyword evidence="6" id="KW-0106">Calcium</keyword>
<evidence type="ECO:0000256" key="11">
    <source>
        <dbReference type="SAM" id="SignalP"/>
    </source>
</evidence>
<sequence>MKQMKCYSIQTLLLASAFILSIGRGQDMVVEFIDSKVEVNEGDHFNVRIVKQGAVEEPVLIVVSVLGDSGNDFVGSSQVARYGPREQGVTSVTFTINDDLEPEPDELFYLRLDPLDPTVRVGPKNSMQVIVRANDDAYGVFSIDEISPVIVTERSFTTVKKLKVKREKSTFGSVVVNFMVNSSDADAVPGQDILPVSGSLTFQAHQTDAEMSLQIRHDAIPERDESFFVTLTSASNDAKILQTMTEVIILANDADVRFSSSQYRFEEGPNSKTVSVDVTRGLDSEGQRSLLGDIDNVVTLRYSFETNANGRAKEIEDFRGTEGTLTFQPMETRKRISFIIEDDDIPEIEEYFLIRLFGLEGEAELVTPSVARVTINANDYPNGIISFQATTGEDGPLQRINEDTFSSVTFQVQRNEGTFGEVSVEWEVSRYLGGSAPVNRDIGPTKGTLRFLDGESEADITLTIVQDNTPEPAQMFHVNLIASSVTGDARVQGVRQARVLVEDSDDIYGTVEFGPGTDHKLLTTPSLRTLSLSVTRSGGRERDLLVNISVQYDDSYNHREEGGILVSPSQMFTLPEGQDPVLVTFDLQESAFLSVGGAFTATIDGIGFQDPPELGSYNSPKIGLFRPQVTVIVDQAQANGETGFFNVTNQVVEEPEDGVTVVGLLVSREGLSGRAVVRWSVSGNDVTTDDVEEMAGSVVLETDMSEVLINIGIKADDIPELTESVVVSLDSIEPSDTQRLRPDATSIIIDVLSNDNPGGVIQFSPQMASSYEVEEGKGAVQVVVERTGGLLEERSARYFITPAGEEQFYGATNVVTFQPGQRQATASVVAIPDKIPEVSARFTLTLTPMGNPPSVLGERTSVSITILGSDNPYGVIQFYSDPTIVTTGEGQADQQLNVTVPVQRDWGTNGQVKVPWSILPADQLDLIPASGTLVFEDGQNQGEILLQVVNDDIPEGDEQFVLQLSAPDGGAQSGFPMVATITITENDNPVEFKEPVVYASEPQNIILTIERQGRIDKEAHVYYRTLDGSASHLEGDYVQIPTQKLVFAPQERQKTVQVSVLDDDVPEGNETFSVQLLDVGGDLIVTDASTATIAILPNDDAFGVFSFREPRQQEVEEGSTVFYNIMRSRGNVGSVRVYWELRAAGQVTPITPGEDFQTNSGFTDFSPQENQQPLAITPLADRLPETAESFQLVLTRLEVISGGASEDNLASLSATNLVATVNVLASDDPNGRMAFNALSRELTVAEDFRPGEEASTRATFTVERRQGTRNDVKVLWEVFSDRVGGDLPQVVDLLFIGQWPPLMTDASTKRRPGTMTPVALFSGAQGQYVTVNQENIPALTNQNDGFSISAWVQPFPGCDGYIMAYVSSDGVTHYLSLRLKALSAASSLTLRLSSTAQLNQEVTVDSTVKVDDGQWHHVVIAVANTTIRFYLDGSLLETASTPGSAVEGGTGPWLAGATPPGTDLYTGYMQDVRIFMRALEASTVSELHLSAPLEDITPISGTLNYNAGIRTQTFDIQSKQDIEEEGREVFTVILLGVTGGAALSQTDSKTTLSVLKSDNANGLFGFESQCSPGRAVDEAVVVTCNLVRERGDDGTVTVSWLVEQRLGQDLLEASADFEETKGSVVFLPGVRSQTFQLQLKDESTPELDEMFEIFLTSAVSDDGLVGSTETSGASLDPNRQVSALVIEANDYPYGLLQFSGVIGQLPQPDVMLLPVSEAVKITVSEEGGMVPLVVQRAQGTLGDVRAEWRTKDITALSEGKSPPDYVVSGAVGNIFMATGENYAFVNVTVKDNSLPETEKTFSVELVNPTGGAELGAGARALVTIEASDGAFGIMQFADASLNVKGNEGEDAGFNVIPLQVSRLAGVIGVASVSYEVDETAGDQSSIDVVNPSGVLTFQAGQDAATLDLQVRGDTLPELDEIVTIRLVQAVGGQLGDPLKTTATVTVLANDDPYGRFEVAPAFRPGRTEEKDQDVKITVQRMGGTYGTVEVDYVTLDPSETFPFLPGPVTRAGTDDYEPTQGTVSFGPGQATGELILHTLDDTLPEQDESVFVRLTRVRLIQGEQLSPVANSPRLGLDSTTYAQLIISSNDDASGRLTLTPNALSVSETAPSVELYVQRTGGNFGEVSVAFRVVEGTALVDLDFTLLSRVVILASGQSRKRVPLELIDDRVPELAETFTVELEEPVTGGAVLGEETSSLLTIEPSDDPNGVFSFVSEGQTVKELETAYTVNITVLRTGGSMGVVTINWEASLDGGSAANDVSPASGSLYFVSNDASHQISITILPDRIAEGSEAIRIRLTSASNGGRIDPGAGTYTLTIAPNDSPYGTVQLAADSFSVAESALDGPQTATVIRSGGVYGRLMVFYSTSVLSLVDLLQQSNRDALDLFDNPYKGVPQLEGNELDLTSSDDTQQTCATACLLQSSCASFLYRDVDGSPECLWYTTTVAPNLLQFDNDASYYSKDMDKVSELILPRAQDGQDFSSLTKTWVFIEDGQTSAQLPLFILDDAIPELQERFMLRLDDVRVANESLSHDTLDPPKLGPNSEAVVIIDTNDNAFGVFSIVKPLRSGPDLFDSDVLEVLETDRLAVDLVVERQGGTLGEVSVEWLVSTVNRTAVYGQDFIADGATLIFSVGQTRRVITFTILDDSIPEGNEELTVMLNNPQGGATIGENHSMRVIILANDYVAGRLLFEQTSELVNEGDQLTVVVVRTAPGDGTVTADWRITGRAGTQAALGFAQTGGTLTFLPGELRKQISLQVLADDTPEVNEEYSMTLQNIVTQGVESTGEADLDPQRGTVLITIAASDEPHGIFQLALTGDALTFEEDVGQATVRVDRKFGAIGTVRVSYTVLEAALRPFGTQRSPALAGQDFVAVPSGYIDIRDGETSGSIEVTIINDGTPEIDEVFVLRLTSVALIDSTSQSQPPKLADTAIEKEVIIKANDGAQGVIGFAQESQRVSVSEQGQNISLAVVRSMGTFGRVSVFFYSQPVTESTVAGQDYSMEDAELVFEEGESRKNILLTILDDSDPEPAETFAIILAQPSNGATLGNESTALITILANDNAGGIISFGTTDFIQMREATPNDPSGSKAEILVTRGPGAFGSLSVPYTVTTTSGQFTGDVSPDTGTIDFADRQTTAVLVLETVNDDTPEVEETFTLTLQKPPGDAILGDMSSRTLIIAASDAPYGLMQIYTAEKRLSSYSIEEAFRTLEFDVVRSQGTMGEVRVDVTTVPGTATAETDMNRVVLAPITRAPGASVVDWHHVASPTATAAQRRSTSFLVMLTSLPSNTQLASLVSADSGLGAGQSVLFKWQGQLTHVRTFQTDGASAAASFTSGDSTYLVVANSGREGSRQVSSFLYRLSPEGDLEVVQGLSTSGASDLTSFLHGTRRFLFVANSLDDSSRSDIASHLYSWDESQGRFSSAPVQLVPTLYARGVASFRVDGMTCVAVANHFDRSSGSYQVRSVIYRMESDLTLVQHQQLATQGAVSVVYTETDNMQLLVVANNRQDVIATPQDSVVYRWDALAQAFVLHQTLQTSRALKVTATRTSGGSALLIFANSVGNSEIFVWDMERSQFKSAWTGGPLQALRPLTFRQPNGDLDTVAAAHLERLEAPEIFQLAHVAAGSDYVPRRVTMTFEPTQAILRTSVVTLTDDTPEDTESFSVSLVSPQGQAEIGPQASVSVEVLSNDDAHGVIEFNEDSLELTVEESVDKDTTVQLNVVRRLGYFGRVTVAWQATGDHGGVGDITPLTGQVIFPNGQSVSTITLSVRDDKEPEFAEVTYIRLTEIVDDGTTIDTKGARLGTNTVATITVLANDSPFGVVSWERTAVTVSEPEGTDKSLALVITRRQGLERAIRVNYVTSVAATLPANSQASPGEDFVFTQGNVVLAEGLSSVQVIIIIKHDSQPEADETFLVNLTTVTFQDQEDGSGAAPSIALNGGVVQITITENDNARGFVELDVNTNNEGRLDVYEEFGRNVTIKLPIRRRVGFFGSLIVTWQANSEEANGLDYSPSSGTVDFADQQTTANIVISIIDDPIPENMEMFVVKLIGVTGDAGLGPTTSVRIAIRKNDSPTGLFRFSTSKVETQEAKNASDPNGQAILIVQRIQGKQGLVNVRWRLNAEAESDFMPPLEDTLQFSQGEVEKAIVLQTKPDTVLEGREEFIVSLVSADNNADISSTEGDSTVVILPNTGARGTILILPDFRSVLVGEPGESRPDYPGETEVKLTRGQGIFGEVVITWSLTPRDSSAFLQWEGSLKFLDLQQTASIILQTQDDSVPELQQTFTLQLTSASGGAMLSSEPGASSATVIYAASDYPHGLVQFVLPELTTVSEDQKNVNLTVSRGKGRNGQIQVAYSTEPGTATENQDFLPSAGILTFPAGVDTQTIMIYILQDNLSEGPEDFFVNLTSVKLDDDTNDYSDVGGLTRDMAPELGPLSTKTIQIDKNDNAEGILQFSQDVYPVKEESGQATVTVTRLRGSYGLVTVRYVTEMLTATDGVDYVGADGELILRDGVSQADINITLKDDSSMEQLESFQVVMSNVTGGALLGTPTVATVNILKSDYPNGRFAFREPLQVSLPNPDTVQRTVLMIERTGGVLGQQQVYWRIMGPNNPRLPLEDTTDLSFLSDQGSEVTTGSFTWSDGETGVRQLSLDIKAYTSWEVEKTFIVELYRVVATLQGIGEGEIDPDMGKVSIKIERFGDPNGVVEFVGNATSERQVLEPDGPSSAPLVFELTRRTGTGVVGTVEIFWEVRPASLDNADVSQTEGSLVMNEGQRDAQIVLQIMPDDIPELTERFTLFLVRVEGGATLNPNLRESNFSIRYNDQPHGEFGLNTEHQAVEVNADMSRHVKVAVSRLGGTFGRVRVSYTISYDVSGTGIALDPSSGTVTFEHGENETVTLISIRGDAFLRLDSTFTVRLTNVHFLGSAVTSPPVISPSMTKVQVAVPPLAANTELSFSSDIAFVNEDDETLTVNLVRSGTYGNLKAEWISGYSVKPAGIENGEITPASGSIDMAHGQEEGTLTVQLAAQINRSEAFVLRLPRSPQTVVSGGARLATTNRMVRADPGGVIRFSTDSLAAQASELDGKVTMTLWRLYGSESRLAVYYETSSETANSGLDFQSVRSGVVPMDAMQTKVHFDLQIYQDNLPEQAERFYVNLTSVEKLPTPIEPVLTPRLSKIKSLSTVTIAESNDPYGILSLTATPEEVSEGVKSVNLTVVRSGGDFGTISVRIRTVDGGESWTSQIQPDTSDSGQVPDTIAQALGRPRNKATGNIDYEILDITVELKAKKTEKLIQMKILEDDIPELEESVLVYLTDPLGGARIATGSPDGGKKGFAEILIDASDLSRALIGFDKDSLNVQVDEDASPHEAELKLIRSNSLTGNVTVNWKAKKTLSSTDQEDEELTSQLLATAGETICPDKQSLCYLRVSLANDDLPEESSAFVVILTSAVPDIRLNQDSLSAEVVIKPSDDVRGLIKFAQESSVVIINDGATDVQLTVNREKGQQYDVEVTYETEQMSDSVTISGSIVYPALENQDFRRQSGTLTFSSGSQDPNYITVNLTPDLDSDNPLPKQFYVRLYSPTNDARVDTQAARATVRIVDDANAAIWRVISNLKDGNLTDSRIINTVSQLDKQADDRLTDKSLDLIEDVLKKINAEGEKRSLPTEVVTAVKNLYCSLLESTLDDARKGRVSLASTVEDFSYTLLKDKPCEAQGANSKELHKAECGAIKIASGRWRQDQLSGNQFDLQQGNSIAVPDPLPEYDNDADETNNECIDFSLVEYRKSTWFETGSADAALMNGKVIGFSLKNRQSTTVQNPVTFTIHTQDRRIAAKGAQCKYFDEGLRKWVSPSGICSVKNSLGDDDFVTCECKHMTNYGVSASTQGDNIIGYVVWFYIICFICMTCILLAVLVHHLFNTRPTFSASLHMHFLMAVFFTHMCFVIDAFLSEDEILALNSDDDNSDCITMSLFLHYFFLAQFMWIAIQAVNLWKIFILNDEHTDRHFIVFFIIGWGVPVVLLAIFYAVTFNIYKYHTSLDVQFIYGDVNNNGEICFITNEYAALAGILAPVLVCLFVLALVCMKAYQVASQWQMYDDVYRGRSNEKELPLLLVIYGMLVLLSVWLALHMIYGYLWMLILFCIFDVIFGLLNFVQYAVVRNPIFASIFGPKKASYSVSSEVSAYPDHQISYYTSPSSIKGSEANLLNDTWESNTDGGRSRMTVRRALPSQAYINPPIAVISPAGTISSDSPDFDDLIFALKMGSAGIHSVSPSEISGASRSESMSMHEDEISQLSVVLDHYETKRIDIADTHL</sequence>
<dbReference type="CDD" id="cd13952">
    <property type="entry name" value="7tm_classB"/>
    <property type="match status" value="1"/>
</dbReference>
<dbReference type="SMART" id="SM00473">
    <property type="entry name" value="PAN_AP"/>
    <property type="match status" value="1"/>
</dbReference>
<dbReference type="PANTHER" id="PTHR46682">
    <property type="entry name" value="ADHESION G-PROTEIN COUPLED RECEPTOR V1"/>
    <property type="match status" value="1"/>
</dbReference>
<name>A0AAE0Y4U0_9GAST</name>
<dbReference type="FunFam" id="2.60.40.2030:FF:000007">
    <property type="entry name" value="Adhesion G-protein coupled receptor V1"/>
    <property type="match status" value="1"/>
</dbReference>
<feature type="transmembrane region" description="Helical" evidence="10">
    <location>
        <begin position="5909"/>
        <end position="5928"/>
    </location>
</feature>
<evidence type="ECO:0000256" key="6">
    <source>
        <dbReference type="ARBA" id="ARBA00022837"/>
    </source>
</evidence>
<organism evidence="13 14">
    <name type="scientific">Elysia crispata</name>
    <name type="common">lettuce slug</name>
    <dbReference type="NCBI Taxonomy" id="231223"/>
    <lineage>
        <taxon>Eukaryota</taxon>
        <taxon>Metazoa</taxon>
        <taxon>Spiralia</taxon>
        <taxon>Lophotrochozoa</taxon>
        <taxon>Mollusca</taxon>
        <taxon>Gastropoda</taxon>
        <taxon>Heterobranchia</taxon>
        <taxon>Euthyneura</taxon>
        <taxon>Panpulmonata</taxon>
        <taxon>Sacoglossa</taxon>
        <taxon>Placobranchoidea</taxon>
        <taxon>Plakobranchidae</taxon>
        <taxon>Elysia</taxon>
    </lineage>
</organism>
<dbReference type="InterPro" id="IPR001791">
    <property type="entry name" value="Laminin_G"/>
</dbReference>
<dbReference type="Gene3D" id="2.60.220.50">
    <property type="match status" value="1"/>
</dbReference>
<dbReference type="PROSITE" id="PS50912">
    <property type="entry name" value="EAR"/>
    <property type="match status" value="2"/>
</dbReference>
<dbReference type="InterPro" id="IPR006558">
    <property type="entry name" value="LamG-like"/>
</dbReference>
<dbReference type="InterPro" id="IPR003644">
    <property type="entry name" value="Calx_beta"/>
</dbReference>
<dbReference type="Pfam" id="PF03160">
    <property type="entry name" value="Calx-beta"/>
    <property type="match status" value="37"/>
</dbReference>
<evidence type="ECO:0000313" key="14">
    <source>
        <dbReference type="Proteomes" id="UP001283361"/>
    </source>
</evidence>
<feature type="chain" id="PRO_5041988865" description="G-protein coupled receptors family 2 profile 2 domain-containing protein" evidence="11">
    <location>
        <begin position="26"/>
        <end position="6290"/>
    </location>
</feature>
<dbReference type="FunFam" id="2.60.40.2030:FF:000017">
    <property type="entry name" value="Adhesion G protein-coupled receptor V1"/>
    <property type="match status" value="4"/>
</dbReference>